<evidence type="ECO:0000256" key="1">
    <source>
        <dbReference type="SAM" id="MobiDB-lite"/>
    </source>
</evidence>
<evidence type="ECO:0000313" key="3">
    <source>
        <dbReference type="Proteomes" id="UP001501367"/>
    </source>
</evidence>
<feature type="compositionally biased region" description="Polar residues" evidence="1">
    <location>
        <begin position="69"/>
        <end position="88"/>
    </location>
</feature>
<evidence type="ECO:0000313" key="2">
    <source>
        <dbReference type="EMBL" id="GAA3739203.1"/>
    </source>
</evidence>
<proteinExistence type="predicted"/>
<protein>
    <submittedName>
        <fullName evidence="2">Uncharacterized protein</fullName>
    </submittedName>
</protein>
<dbReference type="Proteomes" id="UP001501367">
    <property type="component" value="Unassembled WGS sequence"/>
</dbReference>
<dbReference type="EMBL" id="BAABDT010000004">
    <property type="protein sequence ID" value="GAA3739203.1"/>
    <property type="molecule type" value="Genomic_DNA"/>
</dbReference>
<feature type="region of interest" description="Disordered" evidence="1">
    <location>
        <begin position="1"/>
        <end position="21"/>
    </location>
</feature>
<reference evidence="3" key="1">
    <citation type="journal article" date="2019" name="Int. J. Syst. Evol. Microbiol.">
        <title>The Global Catalogue of Microorganisms (GCM) 10K type strain sequencing project: providing services to taxonomists for standard genome sequencing and annotation.</title>
        <authorList>
            <consortium name="The Broad Institute Genomics Platform"/>
            <consortium name="The Broad Institute Genome Sequencing Center for Infectious Disease"/>
            <person name="Wu L."/>
            <person name="Ma J."/>
        </authorList>
    </citation>
    <scope>NUCLEOTIDE SEQUENCE [LARGE SCALE GENOMIC DNA]</scope>
    <source>
        <strain evidence="3">JCM 17336</strain>
    </source>
</reference>
<name>A0ABP7FGY2_9FLAO</name>
<accession>A0ABP7FGY2</accession>
<keyword evidence="3" id="KW-1185">Reference proteome</keyword>
<dbReference type="RefSeq" id="WP_198858103.1">
    <property type="nucleotide sequence ID" value="NZ_BAABDT010000004.1"/>
</dbReference>
<organism evidence="2 3">
    <name type="scientific">Flavobacterium ginsengisoli</name>
    <dbReference type="NCBI Taxonomy" id="871694"/>
    <lineage>
        <taxon>Bacteria</taxon>
        <taxon>Pseudomonadati</taxon>
        <taxon>Bacteroidota</taxon>
        <taxon>Flavobacteriia</taxon>
        <taxon>Flavobacteriales</taxon>
        <taxon>Flavobacteriaceae</taxon>
        <taxon>Flavobacterium</taxon>
    </lineage>
</organism>
<comment type="caution">
    <text evidence="2">The sequence shown here is derived from an EMBL/GenBank/DDBJ whole genome shotgun (WGS) entry which is preliminary data.</text>
</comment>
<feature type="region of interest" description="Disordered" evidence="1">
    <location>
        <begin position="69"/>
        <end position="105"/>
    </location>
</feature>
<sequence>MRKDANSRQTANLNDFKCSKPDHIDTAHENEAMDHEFTSGENEDNNYRNQFTDYSDCYEIIESGLNLAENNTPFSTYDTTNPYDSYNLDNEDDKYSCPPYSNFEY</sequence>
<gene>
    <name evidence="2" type="ORF">GCM10022422_23410</name>
</gene>